<keyword evidence="1" id="KW-0472">Membrane</keyword>
<gene>
    <name evidence="4" type="ORF">X975_19816</name>
</gene>
<feature type="signal peptide" evidence="2">
    <location>
        <begin position="1"/>
        <end position="24"/>
    </location>
</feature>
<evidence type="ECO:0000256" key="1">
    <source>
        <dbReference type="SAM" id="Phobius"/>
    </source>
</evidence>
<dbReference type="STRING" id="407821.A0A087UHK0"/>
<dbReference type="InterPro" id="IPR058831">
    <property type="entry name" value="LolA-like_dom_2nd"/>
</dbReference>
<evidence type="ECO:0000313" key="4">
    <source>
        <dbReference type="EMBL" id="KFM76839.1"/>
    </source>
</evidence>
<keyword evidence="5" id="KW-1185">Reference proteome</keyword>
<sequence length="621" mass="70527">MRSTFRSAGMWILYFLLYINSAYSQGDPPKPTFPDVFETEVQAVFRTELEEIDASVYYDRTNNRAALFYTYQDVFTKSIYNFNDDEVIYIAGNECSVTKIPTGEETSFFPYTIDKNNKKILEKPEKALFFDNSTFDSQELFVFPSYIYKTKLDFPQFGRNNCDVVHVFSRPEIELPTCASHACKPIITAISVRCNNEAGEEEVNQVYNFYRFRPGISDQTVFQVPAGVHCDIKSKMAFPVLPSYFSFSFDMMEPQENPNNAVFSTHKKVWYDAELKQIRIDEYDDDGLSTSSRIFDLYGRVAYTIISSLAVCTMGAIEDDVALHEITLLPKAFFGQNSSSTSNNAVFVGKRSVQGIDYFVWSSSKTDEETDAKIVEEFYFIKNIPKEEGAVIESELIIANVVIYTYEMTADVSEFQLSSLTYLSINNFRSQPKNWEAFDVASCYKKDHKKGFALKIKGPAVVKGGHSYEEVLELLYMKLVNVSGVCVIRISELTGVFDGVNITEFRGWLLDKSATKIAKELHWEPDIDEAYQRIKDAISAGKLTITVHTGGKYVVTSIEDLDSSKSEQKSCYSGVTLAAVIFILLIVGMFIGVSGYYIFLKKRKKPDFLDKVQLYPASQKE</sequence>
<dbReference type="EMBL" id="KK119822">
    <property type="protein sequence ID" value="KFM76839.1"/>
    <property type="molecule type" value="Genomic_DNA"/>
</dbReference>
<keyword evidence="1" id="KW-0812">Transmembrane</keyword>
<dbReference type="PANTHER" id="PTHR36902">
    <property type="entry name" value="ENRICHED IN SURFACE-LABELED PROTEOME PROTEIN 9"/>
    <property type="match status" value="1"/>
</dbReference>
<evidence type="ECO:0000259" key="3">
    <source>
        <dbReference type="Pfam" id="PF25898"/>
    </source>
</evidence>
<feature type="non-terminal residue" evidence="4">
    <location>
        <position position="621"/>
    </location>
</feature>
<feature type="chain" id="PRO_5001830595" description="LolA-like domain-containing protein" evidence="2">
    <location>
        <begin position="25"/>
        <end position="621"/>
    </location>
</feature>
<dbReference type="OMA" id="HIFEYET"/>
<dbReference type="PANTHER" id="PTHR36902:SF1">
    <property type="entry name" value="ENRICHED IN SURFACE-LABELED PROTEOME PROTEIN 9"/>
    <property type="match status" value="1"/>
</dbReference>
<organism evidence="4 5">
    <name type="scientific">Stegodyphus mimosarum</name>
    <name type="common">African social velvet spider</name>
    <dbReference type="NCBI Taxonomy" id="407821"/>
    <lineage>
        <taxon>Eukaryota</taxon>
        <taxon>Metazoa</taxon>
        <taxon>Ecdysozoa</taxon>
        <taxon>Arthropoda</taxon>
        <taxon>Chelicerata</taxon>
        <taxon>Arachnida</taxon>
        <taxon>Araneae</taxon>
        <taxon>Araneomorphae</taxon>
        <taxon>Entelegynae</taxon>
        <taxon>Eresoidea</taxon>
        <taxon>Eresidae</taxon>
        <taxon>Stegodyphus</taxon>
    </lineage>
</organism>
<dbReference type="AlphaFoldDB" id="A0A087UHK0"/>
<name>A0A087UHK0_STEMI</name>
<accession>A0A087UHK0</accession>
<evidence type="ECO:0000256" key="2">
    <source>
        <dbReference type="SAM" id="SignalP"/>
    </source>
</evidence>
<evidence type="ECO:0000313" key="5">
    <source>
        <dbReference type="Proteomes" id="UP000054359"/>
    </source>
</evidence>
<dbReference type="OrthoDB" id="6414029at2759"/>
<protein>
    <recommendedName>
        <fullName evidence="3">LolA-like domain-containing protein</fullName>
    </recommendedName>
</protein>
<reference evidence="4 5" key="1">
    <citation type="submission" date="2013-11" db="EMBL/GenBank/DDBJ databases">
        <title>Genome sequencing of Stegodyphus mimosarum.</title>
        <authorList>
            <person name="Bechsgaard J."/>
        </authorList>
    </citation>
    <scope>NUCLEOTIDE SEQUENCE [LARGE SCALE GENOMIC DNA]</scope>
</reference>
<proteinExistence type="predicted"/>
<feature type="domain" description="LolA-like" evidence="3">
    <location>
        <begin position="225"/>
        <end position="444"/>
    </location>
</feature>
<dbReference type="Pfam" id="PF25898">
    <property type="entry name" value="LolA_2nd_metazoa"/>
    <property type="match status" value="1"/>
</dbReference>
<keyword evidence="1" id="KW-1133">Transmembrane helix</keyword>
<keyword evidence="2" id="KW-0732">Signal</keyword>
<feature type="transmembrane region" description="Helical" evidence="1">
    <location>
        <begin position="572"/>
        <end position="599"/>
    </location>
</feature>
<dbReference type="Proteomes" id="UP000054359">
    <property type="component" value="Unassembled WGS sequence"/>
</dbReference>